<dbReference type="PROSITE" id="PS51068">
    <property type="entry name" value="FPG_CAT"/>
    <property type="match status" value="1"/>
</dbReference>
<evidence type="ECO:0000256" key="1">
    <source>
        <dbReference type="ARBA" id="ARBA00001668"/>
    </source>
</evidence>
<evidence type="ECO:0000256" key="2">
    <source>
        <dbReference type="ARBA" id="ARBA00009409"/>
    </source>
</evidence>
<feature type="active site" description="Proton donor; for delta-elimination activity" evidence="15">
    <location>
        <position position="260"/>
    </location>
</feature>
<dbReference type="EC" id="3.2.2.23" evidence="15"/>
<feature type="binding site" evidence="15">
    <location>
        <position position="90"/>
    </location>
    <ligand>
        <name>DNA</name>
        <dbReference type="ChEBI" id="CHEBI:16991"/>
    </ligand>
</feature>
<dbReference type="InterPro" id="IPR010979">
    <property type="entry name" value="Ribosomal_uS13-like_H2TH"/>
</dbReference>
<comment type="caution">
    <text evidence="18">The sequence shown here is derived from an EMBL/GenBank/DDBJ whole genome shotgun (WGS) entry which is preliminary data.</text>
</comment>
<comment type="catalytic activity">
    <reaction evidence="1 15">
        <text>Hydrolysis of DNA containing ring-opened 7-methylguanine residues, releasing 2,6-diamino-4-hydroxy-5-(N-methyl)formamidopyrimidine.</text>
        <dbReference type="EC" id="3.2.2.23"/>
    </reaction>
</comment>
<evidence type="ECO:0000256" key="8">
    <source>
        <dbReference type="ARBA" id="ARBA00022833"/>
    </source>
</evidence>
<comment type="function">
    <text evidence="15">Involved in base excision repair of DNA damaged by oxidation or by mutagenic agents. Acts as DNA glycosylase that recognizes and removes damaged bases. Has a preference for oxidized purines, such as 7,8-dihydro-8-oxoguanine (8-oxoG). Has AP (apurinic/apyrimidinic) lyase activity and introduces nicks in the DNA strand. Cleaves the DNA backbone by beta-delta elimination to generate a single-strand break at the site of the removed base with both 3'- and 5'-phosphates.</text>
</comment>
<comment type="catalytic activity">
    <reaction evidence="14 15">
        <text>2'-deoxyribonucleotide-(2'-deoxyribose 5'-phosphate)-2'-deoxyribonucleotide-DNA = a 3'-end 2'-deoxyribonucleotide-(2,3-dehydro-2,3-deoxyribose 5'-phosphate)-DNA + a 5'-end 5'-phospho-2'-deoxyribonucleoside-DNA + H(+)</text>
        <dbReference type="Rhea" id="RHEA:66592"/>
        <dbReference type="Rhea" id="RHEA-COMP:13180"/>
        <dbReference type="Rhea" id="RHEA-COMP:16897"/>
        <dbReference type="Rhea" id="RHEA-COMP:17067"/>
        <dbReference type="ChEBI" id="CHEBI:15378"/>
        <dbReference type="ChEBI" id="CHEBI:136412"/>
        <dbReference type="ChEBI" id="CHEBI:157695"/>
        <dbReference type="ChEBI" id="CHEBI:167181"/>
        <dbReference type="EC" id="4.2.99.18"/>
    </reaction>
</comment>
<keyword evidence="4 15" id="KW-0479">Metal-binding</keyword>
<feature type="active site" description="Proton donor; for beta-elimination activity" evidence="15">
    <location>
        <position position="58"/>
    </location>
</feature>
<dbReference type="Gene3D" id="1.10.8.50">
    <property type="match status" value="1"/>
</dbReference>
<evidence type="ECO:0000256" key="7">
    <source>
        <dbReference type="ARBA" id="ARBA00022801"/>
    </source>
</evidence>
<keyword evidence="7 15" id="KW-0378">Hydrolase</keyword>
<dbReference type="GO" id="GO:0008534">
    <property type="term" value="F:oxidized purine nucleobase lesion DNA N-glycosylase activity"/>
    <property type="evidence" value="ECO:0007669"/>
    <property type="project" value="UniProtKB-EC"/>
</dbReference>
<dbReference type="SMART" id="SM01232">
    <property type="entry name" value="H2TH"/>
    <property type="match status" value="1"/>
</dbReference>
<feature type="active site" description="Proton donor" evidence="15">
    <location>
        <position position="3"/>
    </location>
</feature>
<evidence type="ECO:0000256" key="9">
    <source>
        <dbReference type="ARBA" id="ARBA00023125"/>
    </source>
</evidence>
<evidence type="ECO:0000256" key="10">
    <source>
        <dbReference type="ARBA" id="ARBA00023204"/>
    </source>
</evidence>
<keyword evidence="11 15" id="KW-0456">Lyase</keyword>
<evidence type="ECO:0000256" key="11">
    <source>
        <dbReference type="ARBA" id="ARBA00023239"/>
    </source>
</evidence>
<evidence type="ECO:0000256" key="15">
    <source>
        <dbReference type="HAMAP-Rule" id="MF_00103"/>
    </source>
</evidence>
<feature type="domain" description="Formamidopyrimidine-DNA glycosylase catalytic" evidence="17">
    <location>
        <begin position="2"/>
        <end position="112"/>
    </location>
</feature>
<gene>
    <name evidence="15 18" type="primary">mutM</name>
    <name evidence="15" type="synonym">fpg</name>
    <name evidence="18" type="ORF">HRV97_11575</name>
</gene>
<dbReference type="Pfam" id="PF01149">
    <property type="entry name" value="Fapy_DNA_glyco"/>
    <property type="match status" value="1"/>
</dbReference>
<evidence type="ECO:0000256" key="6">
    <source>
        <dbReference type="ARBA" id="ARBA00022771"/>
    </source>
</evidence>
<keyword evidence="8 15" id="KW-0862">Zinc</keyword>
<dbReference type="PROSITE" id="PS51066">
    <property type="entry name" value="ZF_FPG_2"/>
    <property type="match status" value="1"/>
</dbReference>
<dbReference type="InterPro" id="IPR020629">
    <property type="entry name" value="FPG_Glyclase"/>
</dbReference>
<protein>
    <recommendedName>
        <fullName evidence="15">Formamidopyrimidine-DNA glycosylase</fullName>
        <shortName evidence="15">Fapy-DNA glycosylase</shortName>
        <ecNumber evidence="15">3.2.2.23</ecNumber>
    </recommendedName>
    <alternativeName>
        <fullName evidence="15">DNA-(apurinic or apyrimidinic site) lyase MutM</fullName>
        <shortName evidence="15">AP lyase MutM</shortName>
        <ecNumber evidence="15">4.2.99.18</ecNumber>
    </alternativeName>
</protein>
<reference evidence="18 19" key="1">
    <citation type="submission" date="2020-06" db="EMBL/GenBank/DDBJ databases">
        <title>Sphingomonas hominis sp. nov., a member of the Sphingomonas, isolated from the hair of a 22-year-old girl.</title>
        <authorList>
            <person name="Zhang D.-F."/>
            <person name="Cui X.-W."/>
        </authorList>
    </citation>
    <scope>NUCLEOTIDE SEQUENCE [LARGE SCALE GENOMIC DNA]</scope>
    <source>
        <strain evidence="18 19">HHU CXW</strain>
    </source>
</reference>
<dbReference type="Gene3D" id="3.20.190.10">
    <property type="entry name" value="MutM-like, N-terminal"/>
    <property type="match status" value="1"/>
</dbReference>
<feature type="binding site" evidence="15">
    <location>
        <position position="152"/>
    </location>
    <ligand>
        <name>DNA</name>
        <dbReference type="ChEBI" id="CHEBI:16991"/>
    </ligand>
</feature>
<feature type="active site" description="Schiff-base intermediate with DNA" evidence="15">
    <location>
        <position position="2"/>
    </location>
</feature>
<evidence type="ECO:0000256" key="14">
    <source>
        <dbReference type="ARBA" id="ARBA00044632"/>
    </source>
</evidence>
<dbReference type="InterPro" id="IPR000214">
    <property type="entry name" value="Znf_DNA_glyclase/AP_lyase"/>
</dbReference>
<dbReference type="InterPro" id="IPR035937">
    <property type="entry name" value="FPG_N"/>
</dbReference>
<keyword evidence="10 15" id="KW-0234">DNA repair</keyword>
<dbReference type="PANTHER" id="PTHR22993:SF9">
    <property type="entry name" value="FORMAMIDOPYRIMIDINE-DNA GLYCOSYLASE"/>
    <property type="match status" value="1"/>
</dbReference>
<comment type="similarity">
    <text evidence="2 15">Belongs to the FPG family.</text>
</comment>
<keyword evidence="9 15" id="KW-0238">DNA-binding</keyword>
<sequence length="280" mass="30937">MPELPEVETTVRGLRPVLQGQVIRSIETRRANLRRAFPDDLRQRLTGARVTDLDRRAKYGLIGTDRGDTMLFHLGMSGRWRVDPVELQLHDHLVIETEEGRRLALNDARRFGSVDLVPTETLAAFPAFQLLGPEPLDRSFDAVYLRAALAGKRTSIKLALLDQCVVAGLGNIYVCEALYDARIDPHQMAGDIGHDALVRLVDAVHLVLEAAIAAGGSTLRDYARPNGELGYFSKQFAVYGREGEPCACGGLVARYAEGGRSTFWCPACQGTKPLKRRRKS</sequence>
<dbReference type="NCBIfam" id="TIGR00577">
    <property type="entry name" value="fpg"/>
    <property type="match status" value="1"/>
</dbReference>
<evidence type="ECO:0000259" key="16">
    <source>
        <dbReference type="PROSITE" id="PS51066"/>
    </source>
</evidence>
<evidence type="ECO:0000256" key="4">
    <source>
        <dbReference type="ARBA" id="ARBA00022723"/>
    </source>
</evidence>
<comment type="cofactor">
    <cofactor evidence="15">
        <name>Zn(2+)</name>
        <dbReference type="ChEBI" id="CHEBI:29105"/>
    </cofactor>
    <text evidence="15">Binds 1 zinc ion per subunit.</text>
</comment>
<evidence type="ECO:0000259" key="17">
    <source>
        <dbReference type="PROSITE" id="PS51068"/>
    </source>
</evidence>
<evidence type="ECO:0000256" key="13">
    <source>
        <dbReference type="ARBA" id="ARBA00023295"/>
    </source>
</evidence>
<feature type="domain" description="FPG-type" evidence="16">
    <location>
        <begin position="237"/>
        <end position="270"/>
    </location>
</feature>
<dbReference type="GO" id="GO:0140078">
    <property type="term" value="F:class I DNA-(apurinic or apyrimidinic site) endonuclease activity"/>
    <property type="evidence" value="ECO:0007669"/>
    <property type="project" value="UniProtKB-EC"/>
</dbReference>
<dbReference type="HAMAP" id="MF_00103">
    <property type="entry name" value="Fapy_DNA_glycosyl"/>
    <property type="match status" value="1"/>
</dbReference>
<proteinExistence type="inferred from homology"/>
<evidence type="ECO:0000256" key="12">
    <source>
        <dbReference type="ARBA" id="ARBA00023268"/>
    </source>
</evidence>
<dbReference type="RefSeq" id="WP_174194414.1">
    <property type="nucleotide sequence ID" value="NZ_JABULH010000004.1"/>
</dbReference>
<evidence type="ECO:0000256" key="5">
    <source>
        <dbReference type="ARBA" id="ARBA00022763"/>
    </source>
</evidence>
<dbReference type="EMBL" id="JABULH010000004">
    <property type="protein sequence ID" value="NTS65801.1"/>
    <property type="molecule type" value="Genomic_DNA"/>
</dbReference>
<evidence type="ECO:0000313" key="19">
    <source>
        <dbReference type="Proteomes" id="UP000621447"/>
    </source>
</evidence>
<evidence type="ECO:0000313" key="18">
    <source>
        <dbReference type="EMBL" id="NTS65801.1"/>
    </source>
</evidence>
<dbReference type="SUPFAM" id="SSF46946">
    <property type="entry name" value="S13-like H2TH domain"/>
    <property type="match status" value="1"/>
</dbReference>
<keyword evidence="5 15" id="KW-0227">DNA damage</keyword>
<evidence type="ECO:0000256" key="3">
    <source>
        <dbReference type="ARBA" id="ARBA00011245"/>
    </source>
</evidence>
<keyword evidence="13 15" id="KW-0326">Glycosidase</keyword>
<dbReference type="NCBIfam" id="NF002211">
    <property type="entry name" value="PRK01103.1"/>
    <property type="match status" value="1"/>
</dbReference>
<name>A0ABX2JM42_9SPHN</name>
<keyword evidence="12 15" id="KW-0511">Multifunctional enzyme</keyword>
<keyword evidence="19" id="KW-1185">Reference proteome</keyword>
<dbReference type="PANTHER" id="PTHR22993">
    <property type="entry name" value="FORMAMIDOPYRIMIDINE-DNA GLYCOSYLASE"/>
    <property type="match status" value="1"/>
</dbReference>
<feature type="binding site" evidence="15">
    <location>
        <position position="109"/>
    </location>
    <ligand>
        <name>DNA</name>
        <dbReference type="ChEBI" id="CHEBI:16991"/>
    </ligand>
</feature>
<dbReference type="EC" id="4.2.99.18" evidence="15"/>
<accession>A0ABX2JM42</accession>
<dbReference type="SUPFAM" id="SSF57716">
    <property type="entry name" value="Glucocorticoid receptor-like (DNA-binding domain)"/>
    <property type="match status" value="1"/>
</dbReference>
<dbReference type="Pfam" id="PF06831">
    <property type="entry name" value="H2TH"/>
    <property type="match status" value="1"/>
</dbReference>
<dbReference type="CDD" id="cd08966">
    <property type="entry name" value="EcFpg-like_N"/>
    <property type="match status" value="1"/>
</dbReference>
<keyword evidence="6 15" id="KW-0863">Zinc-finger</keyword>
<dbReference type="PROSITE" id="PS01242">
    <property type="entry name" value="ZF_FPG_1"/>
    <property type="match status" value="1"/>
</dbReference>
<dbReference type="Proteomes" id="UP000621447">
    <property type="component" value="Unassembled WGS sequence"/>
</dbReference>
<dbReference type="SMART" id="SM00898">
    <property type="entry name" value="Fapy_DNA_glyco"/>
    <property type="match status" value="1"/>
</dbReference>
<dbReference type="InterPro" id="IPR012319">
    <property type="entry name" value="FPG_cat"/>
</dbReference>
<organism evidence="18 19">
    <name type="scientific">Sphingomonas hominis</name>
    <dbReference type="NCBI Taxonomy" id="2741495"/>
    <lineage>
        <taxon>Bacteria</taxon>
        <taxon>Pseudomonadati</taxon>
        <taxon>Pseudomonadota</taxon>
        <taxon>Alphaproteobacteria</taxon>
        <taxon>Sphingomonadales</taxon>
        <taxon>Sphingomonadaceae</taxon>
        <taxon>Sphingomonas</taxon>
    </lineage>
</organism>
<comment type="subunit">
    <text evidence="3 15">Monomer.</text>
</comment>
<dbReference type="InterPro" id="IPR015887">
    <property type="entry name" value="DNA_glyclase_Znf_dom_DNA_BS"/>
</dbReference>
<dbReference type="SUPFAM" id="SSF81624">
    <property type="entry name" value="N-terminal domain of MutM-like DNA repair proteins"/>
    <property type="match status" value="1"/>
</dbReference>
<dbReference type="InterPro" id="IPR015886">
    <property type="entry name" value="H2TH_FPG"/>
</dbReference>